<name>A0ACC4D3Y5_POPAL</name>
<keyword evidence="2" id="KW-1185">Reference proteome</keyword>
<protein>
    <submittedName>
        <fullName evidence="1">Uncharacterized protein</fullName>
    </submittedName>
</protein>
<evidence type="ECO:0000313" key="1">
    <source>
        <dbReference type="EMBL" id="KAL3612133.1"/>
    </source>
</evidence>
<organism evidence="1 2">
    <name type="scientific">Populus alba</name>
    <name type="common">White poplar</name>
    <dbReference type="NCBI Taxonomy" id="43335"/>
    <lineage>
        <taxon>Eukaryota</taxon>
        <taxon>Viridiplantae</taxon>
        <taxon>Streptophyta</taxon>
        <taxon>Embryophyta</taxon>
        <taxon>Tracheophyta</taxon>
        <taxon>Spermatophyta</taxon>
        <taxon>Magnoliopsida</taxon>
        <taxon>eudicotyledons</taxon>
        <taxon>Gunneridae</taxon>
        <taxon>Pentapetalae</taxon>
        <taxon>rosids</taxon>
        <taxon>fabids</taxon>
        <taxon>Malpighiales</taxon>
        <taxon>Salicaceae</taxon>
        <taxon>Saliceae</taxon>
        <taxon>Populus</taxon>
    </lineage>
</organism>
<reference evidence="1 2" key="1">
    <citation type="journal article" date="2024" name="Plant Biotechnol. J.">
        <title>Genome and CRISPR/Cas9 system of a widespread forest tree (Populus alba) in the world.</title>
        <authorList>
            <person name="Liu Y.J."/>
            <person name="Jiang P.F."/>
            <person name="Han X.M."/>
            <person name="Li X.Y."/>
            <person name="Wang H.M."/>
            <person name="Wang Y.J."/>
            <person name="Wang X.X."/>
            <person name="Zeng Q.Y."/>
        </authorList>
    </citation>
    <scope>NUCLEOTIDE SEQUENCE [LARGE SCALE GENOMIC DNA]</scope>
    <source>
        <strain evidence="2">cv. PAL-ZL1</strain>
    </source>
</reference>
<sequence length="73" mass="8571">MAAEVARKGHELNETEELVYDLESQNETLMANSWRRKVVVAEEKHKGIKHFKRESVFSKFVLIFRNQVIPKVT</sequence>
<proteinExistence type="predicted"/>
<comment type="caution">
    <text evidence="1">The sequence shown here is derived from an EMBL/GenBank/DDBJ whole genome shotgun (WGS) entry which is preliminary data.</text>
</comment>
<accession>A0ACC4D3Y5</accession>
<dbReference type="EMBL" id="RCHU02000001">
    <property type="protein sequence ID" value="KAL3612133.1"/>
    <property type="molecule type" value="Genomic_DNA"/>
</dbReference>
<evidence type="ECO:0000313" key="2">
    <source>
        <dbReference type="Proteomes" id="UP000309997"/>
    </source>
</evidence>
<gene>
    <name evidence="1" type="ORF">D5086_003153</name>
</gene>
<dbReference type="Proteomes" id="UP000309997">
    <property type="component" value="Unassembled WGS sequence"/>
</dbReference>